<reference evidence="1" key="1">
    <citation type="submission" date="2023-11" db="EMBL/GenBank/DDBJ databases">
        <authorList>
            <person name="Poullet M."/>
        </authorList>
    </citation>
    <scope>NUCLEOTIDE SEQUENCE</scope>
    <source>
        <strain evidence="1">E1834</strain>
    </source>
</reference>
<evidence type="ECO:0000313" key="2">
    <source>
        <dbReference type="Proteomes" id="UP001497535"/>
    </source>
</evidence>
<sequence length="521" mass="55015">MNSLLLIAFLSLSFCVPIKAAPPYGQLSVKGTQLVGSNGQPVQLVGMSLFWSSCGEGEGFYNRTTVNSLKCSWNSNVVRAAMGVEYSGCGRPGYLDAPNVEQAKVEAVVKAAIELDLYVILDFHDHNAQQHVKQAIQFFTYFAQNYGSKYPNIIYETFNEPLQVDWSGVKSYHEQVVAEIRKYDKKNVIVLGTTTWSQDVDTAANNPVSGTNLCYSLHFYAATHKQSLRDKAQAAMSKGACIFVTEYGTVDASGGGGVDEGSTKEWYNFLDSKKISNLNWAISNKAEGASALTPGTSASQVGNDDRLTASGTIVKKYIKSKNTGVSCSGASSSSGSGSNSSGNKPSKSESSTAKTSNNSGNKGGNSNTGSNANNSGSKSGNSGSNTGNSMIKIVRHNTVNSGNTGSNSGTNSGNTGTSTGSSSVTASVQVPDKWDNGARFQLVFKNNASTKKCAVKFSLTFASGQQITGIWNVQNVTGNSFVLPDYVTIEAGKQYTDAGMNINGPATPPQIKVLGDGKCVF</sequence>
<comment type="caution">
    <text evidence="1">The sequence shown here is derived from an EMBL/GenBank/DDBJ whole genome shotgun (WGS) entry which is preliminary data.</text>
</comment>
<keyword evidence="2" id="KW-1185">Reference proteome</keyword>
<accession>A0ACB0YJZ5</accession>
<gene>
    <name evidence="1" type="ORF">MENTE1834_LOCUS13037</name>
</gene>
<evidence type="ECO:0000313" key="1">
    <source>
        <dbReference type="EMBL" id="CAK5049369.1"/>
    </source>
</evidence>
<organism evidence="1 2">
    <name type="scientific">Meloidogyne enterolobii</name>
    <name type="common">Root-knot nematode worm</name>
    <name type="synonym">Meloidogyne mayaguensis</name>
    <dbReference type="NCBI Taxonomy" id="390850"/>
    <lineage>
        <taxon>Eukaryota</taxon>
        <taxon>Metazoa</taxon>
        <taxon>Ecdysozoa</taxon>
        <taxon>Nematoda</taxon>
        <taxon>Chromadorea</taxon>
        <taxon>Rhabditida</taxon>
        <taxon>Tylenchina</taxon>
        <taxon>Tylenchomorpha</taxon>
        <taxon>Tylenchoidea</taxon>
        <taxon>Meloidogynidae</taxon>
        <taxon>Meloidogyninae</taxon>
        <taxon>Meloidogyne</taxon>
    </lineage>
</organism>
<proteinExistence type="predicted"/>
<dbReference type="EMBL" id="CAVMJV010000013">
    <property type="protein sequence ID" value="CAK5049369.1"/>
    <property type="molecule type" value="Genomic_DNA"/>
</dbReference>
<protein>
    <submittedName>
        <fullName evidence="1">Uncharacterized protein</fullName>
    </submittedName>
</protein>
<dbReference type="Proteomes" id="UP001497535">
    <property type="component" value="Unassembled WGS sequence"/>
</dbReference>
<name>A0ACB0YJZ5_MELEN</name>